<reference evidence="6 7" key="1">
    <citation type="journal article" date="2014" name="Genome Biol.">
        <title>Transcriptome and methylome profiling reveals relics of genome dominance in the mesopolyploid Brassica oleracea.</title>
        <authorList>
            <person name="Parkin I.A."/>
            <person name="Koh C."/>
            <person name="Tang H."/>
            <person name="Robinson S.J."/>
            <person name="Kagale S."/>
            <person name="Clarke W.E."/>
            <person name="Town C.D."/>
            <person name="Nixon J."/>
            <person name="Krishnakumar V."/>
            <person name="Bidwell S.L."/>
            <person name="Denoeud F."/>
            <person name="Belcram H."/>
            <person name="Links M.G."/>
            <person name="Just J."/>
            <person name="Clarke C."/>
            <person name="Bender T."/>
            <person name="Huebert T."/>
            <person name="Mason A.S."/>
            <person name="Pires J.C."/>
            <person name="Barker G."/>
            <person name="Moore J."/>
            <person name="Walley P.G."/>
            <person name="Manoli S."/>
            <person name="Batley J."/>
            <person name="Edwards D."/>
            <person name="Nelson M.N."/>
            <person name="Wang X."/>
            <person name="Paterson A.H."/>
            <person name="King G."/>
            <person name="Bancroft I."/>
            <person name="Chalhoub B."/>
            <person name="Sharpe A.G."/>
        </authorList>
    </citation>
    <scope>NUCLEOTIDE SEQUENCE</scope>
    <source>
        <strain evidence="6 7">cv. TO1000</strain>
    </source>
</reference>
<dbReference type="InterPro" id="IPR050067">
    <property type="entry name" value="IPM_dehydratase_rel_enz"/>
</dbReference>
<evidence type="ECO:0000313" key="7">
    <source>
        <dbReference type="Proteomes" id="UP000032141"/>
    </source>
</evidence>
<dbReference type="PANTHER" id="PTHR43822">
    <property type="entry name" value="HOMOACONITASE, MITOCHONDRIAL-RELATED"/>
    <property type="match status" value="1"/>
</dbReference>
<proteinExistence type="predicted"/>
<dbReference type="PANTHER" id="PTHR43822:SF2">
    <property type="entry name" value="HOMOACONITASE, MITOCHONDRIAL"/>
    <property type="match status" value="1"/>
</dbReference>
<keyword evidence="2" id="KW-0408">Iron</keyword>
<dbReference type="GO" id="GO:0016829">
    <property type="term" value="F:lyase activity"/>
    <property type="evidence" value="ECO:0007669"/>
    <property type="project" value="UniProtKB-KW"/>
</dbReference>
<dbReference type="eggNOG" id="KOG0454">
    <property type="taxonomic scope" value="Eukaryota"/>
</dbReference>
<dbReference type="InterPro" id="IPR001030">
    <property type="entry name" value="Acoase/IPM_deHydtase_lsu_aba"/>
</dbReference>
<evidence type="ECO:0000256" key="1">
    <source>
        <dbReference type="ARBA" id="ARBA00022723"/>
    </source>
</evidence>
<dbReference type="RefSeq" id="XP_013609182.1">
    <property type="nucleotide sequence ID" value="XM_013753728.1"/>
</dbReference>
<dbReference type="GO" id="GO:0043436">
    <property type="term" value="P:oxoacid metabolic process"/>
    <property type="evidence" value="ECO:0007669"/>
    <property type="project" value="UniProtKB-ARBA"/>
</dbReference>
<feature type="domain" description="Aconitase/3-isopropylmalate dehydratase large subunit alpha/beta/alpha" evidence="5">
    <location>
        <begin position="55"/>
        <end position="123"/>
    </location>
</feature>
<dbReference type="OMA" id="RTDSHAC"/>
<evidence type="ECO:0000313" key="6">
    <source>
        <dbReference type="EnsemblPlants" id="Bo9g014950.1"/>
    </source>
</evidence>
<evidence type="ECO:0000256" key="4">
    <source>
        <dbReference type="ARBA" id="ARBA00023239"/>
    </source>
</evidence>
<protein>
    <recommendedName>
        <fullName evidence="5">Aconitase/3-isopropylmalate dehydratase large subunit alpha/beta/alpha domain-containing protein</fullName>
    </recommendedName>
</protein>
<dbReference type="HOGENOM" id="CLU_1818513_0_0_1"/>
<keyword evidence="1" id="KW-0479">Metal-binding</keyword>
<keyword evidence="3" id="KW-0411">Iron-sulfur</keyword>
<evidence type="ECO:0000256" key="2">
    <source>
        <dbReference type="ARBA" id="ARBA00023004"/>
    </source>
</evidence>
<sequence>MGASEALTDPSSLDDTYTMLAVRNAPASVQNREFSDKAKVWDSEKIFVIPDHHIFTADKRANRNVDIMRDYCREQNIVVIKANPDYKGVCHVALAQEGHCRPGEVLLRTDSHACTAGAFGQFAGNADAGFVLGTGQILFRVC</sequence>
<dbReference type="InterPro" id="IPR036008">
    <property type="entry name" value="Aconitase_4Fe-4S_dom"/>
</dbReference>
<dbReference type="SUPFAM" id="SSF53732">
    <property type="entry name" value="Aconitase iron-sulfur domain"/>
    <property type="match status" value="1"/>
</dbReference>
<dbReference type="OrthoDB" id="1023943at2759"/>
<keyword evidence="4" id="KW-0456">Lyase</keyword>
<keyword evidence="7" id="KW-1185">Reference proteome</keyword>
<dbReference type="InterPro" id="IPR015931">
    <property type="entry name" value="Acnase/IPM_dHydase_lsu_aba_1/3"/>
</dbReference>
<organism evidence="6 7">
    <name type="scientific">Brassica oleracea var. oleracea</name>
    <dbReference type="NCBI Taxonomy" id="109376"/>
    <lineage>
        <taxon>Eukaryota</taxon>
        <taxon>Viridiplantae</taxon>
        <taxon>Streptophyta</taxon>
        <taxon>Embryophyta</taxon>
        <taxon>Tracheophyta</taxon>
        <taxon>Spermatophyta</taxon>
        <taxon>Magnoliopsida</taxon>
        <taxon>eudicotyledons</taxon>
        <taxon>Gunneridae</taxon>
        <taxon>Pentapetalae</taxon>
        <taxon>rosids</taxon>
        <taxon>malvids</taxon>
        <taxon>Brassicales</taxon>
        <taxon>Brassicaceae</taxon>
        <taxon>Brassiceae</taxon>
        <taxon>Brassica</taxon>
    </lineage>
</organism>
<evidence type="ECO:0000259" key="5">
    <source>
        <dbReference type="Pfam" id="PF00330"/>
    </source>
</evidence>
<dbReference type="EnsemblPlants" id="Bo9g014950.1">
    <property type="protein sequence ID" value="Bo9g014950.1"/>
    <property type="gene ID" value="Bo9g014950"/>
</dbReference>
<dbReference type="GO" id="GO:0046872">
    <property type="term" value="F:metal ion binding"/>
    <property type="evidence" value="ECO:0007669"/>
    <property type="project" value="UniProtKB-KW"/>
</dbReference>
<dbReference type="Proteomes" id="UP000032141">
    <property type="component" value="Chromosome C9"/>
</dbReference>
<reference evidence="6" key="2">
    <citation type="submission" date="2015-03" db="UniProtKB">
        <authorList>
            <consortium name="EnsemblPlants"/>
        </authorList>
    </citation>
    <scope>IDENTIFICATION</scope>
</reference>
<dbReference type="KEGG" id="boe:106315891"/>
<accession>A0A0D3E1U2</accession>
<dbReference type="Gramene" id="Bo9g014950.1">
    <property type="protein sequence ID" value="Bo9g014950.1"/>
    <property type="gene ID" value="Bo9g014950"/>
</dbReference>
<dbReference type="AlphaFoldDB" id="A0A0D3E1U2"/>
<dbReference type="STRING" id="109376.A0A0D3E1U2"/>
<evidence type="ECO:0000256" key="3">
    <source>
        <dbReference type="ARBA" id="ARBA00023014"/>
    </source>
</evidence>
<dbReference type="Pfam" id="PF00330">
    <property type="entry name" value="Aconitase"/>
    <property type="match status" value="1"/>
</dbReference>
<dbReference type="RefSeq" id="XP_013609183.1">
    <property type="nucleotide sequence ID" value="XM_013753729.1"/>
</dbReference>
<dbReference type="GO" id="GO:0051536">
    <property type="term" value="F:iron-sulfur cluster binding"/>
    <property type="evidence" value="ECO:0007669"/>
    <property type="project" value="UniProtKB-KW"/>
</dbReference>
<name>A0A0D3E1U2_BRAOL</name>
<dbReference type="Gene3D" id="3.30.499.10">
    <property type="entry name" value="Aconitase, domain 3"/>
    <property type="match status" value="1"/>
</dbReference>
<dbReference type="GeneID" id="106315891"/>